<dbReference type="PANTHER" id="PTHR10291">
    <property type="entry name" value="DEHYDRODOLICHYL DIPHOSPHATE SYNTHASE FAMILY MEMBER"/>
    <property type="match status" value="1"/>
</dbReference>
<dbReference type="GO" id="GO:0045333">
    <property type="term" value="P:cellular respiration"/>
    <property type="evidence" value="ECO:0007669"/>
    <property type="project" value="InterPro"/>
</dbReference>
<dbReference type="Gene3D" id="3.30.530.20">
    <property type="match status" value="1"/>
</dbReference>
<dbReference type="AlphaFoldDB" id="A0A815DSZ9"/>
<comment type="caution">
    <text evidence="9">The sequence shown here is derived from an EMBL/GenBank/DDBJ whole genome shotgun (WGS) entry which is preliminary data.</text>
</comment>
<dbReference type="Proteomes" id="UP000663829">
    <property type="component" value="Unassembled WGS sequence"/>
</dbReference>
<dbReference type="SUPFAM" id="SSF64005">
    <property type="entry name" value="Undecaprenyl diphosphate synthase"/>
    <property type="match status" value="1"/>
</dbReference>
<dbReference type="GO" id="GO:0016094">
    <property type="term" value="P:polyprenol biosynthetic process"/>
    <property type="evidence" value="ECO:0007669"/>
    <property type="project" value="TreeGrafter"/>
</dbReference>
<dbReference type="GO" id="GO:1904423">
    <property type="term" value="C:dehydrodolichyl diphosphate synthase complex"/>
    <property type="evidence" value="ECO:0007669"/>
    <property type="project" value="TreeGrafter"/>
</dbReference>
<dbReference type="CDD" id="cd00475">
    <property type="entry name" value="Cis_IPPS"/>
    <property type="match status" value="1"/>
</dbReference>
<dbReference type="PANTHER" id="PTHR10291:SF43">
    <property type="entry name" value="DEHYDRODOLICHYL DIPHOSPHATE SYNTHASE COMPLEX SUBUNIT DHDDS"/>
    <property type="match status" value="1"/>
</dbReference>
<dbReference type="EC" id="2.5.1.87" evidence="4"/>
<evidence type="ECO:0000256" key="4">
    <source>
        <dbReference type="ARBA" id="ARBA00012596"/>
    </source>
</evidence>
<evidence type="ECO:0000256" key="3">
    <source>
        <dbReference type="ARBA" id="ARBA00011814"/>
    </source>
</evidence>
<dbReference type="GO" id="GO:0005783">
    <property type="term" value="C:endoplasmic reticulum"/>
    <property type="evidence" value="ECO:0007669"/>
    <property type="project" value="TreeGrafter"/>
</dbReference>
<dbReference type="Pfam" id="PF03364">
    <property type="entry name" value="Polyketide_cyc"/>
    <property type="match status" value="1"/>
</dbReference>
<evidence type="ECO:0000313" key="10">
    <source>
        <dbReference type="EMBL" id="CAF4128593.1"/>
    </source>
</evidence>
<dbReference type="GO" id="GO:0045547">
    <property type="term" value="F:ditrans,polycis-polyprenyl diphosphate synthase [(2E,6E)-farnesyl diphosphate specific] activity"/>
    <property type="evidence" value="ECO:0007669"/>
    <property type="project" value="UniProtKB-EC"/>
</dbReference>
<dbReference type="OrthoDB" id="4173905at2759"/>
<dbReference type="SUPFAM" id="SSF55961">
    <property type="entry name" value="Bet v1-like"/>
    <property type="match status" value="1"/>
</dbReference>
<gene>
    <name evidence="9" type="ORF">GPM918_LOCUS28581</name>
    <name evidence="10" type="ORF">SRO942_LOCUS29093</name>
</gene>
<organism evidence="9 11">
    <name type="scientific">Didymodactylos carnosus</name>
    <dbReference type="NCBI Taxonomy" id="1234261"/>
    <lineage>
        <taxon>Eukaryota</taxon>
        <taxon>Metazoa</taxon>
        <taxon>Spiralia</taxon>
        <taxon>Gnathifera</taxon>
        <taxon>Rotifera</taxon>
        <taxon>Eurotatoria</taxon>
        <taxon>Bdelloidea</taxon>
        <taxon>Philodinida</taxon>
        <taxon>Philodinidae</taxon>
        <taxon>Didymodactylos</taxon>
    </lineage>
</organism>
<evidence type="ECO:0000256" key="2">
    <source>
        <dbReference type="ARBA" id="ARBA00006885"/>
    </source>
</evidence>
<evidence type="ECO:0000313" key="11">
    <source>
        <dbReference type="Proteomes" id="UP000663829"/>
    </source>
</evidence>
<proteinExistence type="inferred from homology"/>
<dbReference type="GO" id="GO:0048039">
    <property type="term" value="F:ubiquinone binding"/>
    <property type="evidence" value="ECO:0007669"/>
    <property type="project" value="InterPro"/>
</dbReference>
<comment type="subunit">
    <text evidence="3">Interacts with coenzyme Q.</text>
</comment>
<evidence type="ECO:0000256" key="7">
    <source>
        <dbReference type="ARBA" id="ARBA00047353"/>
    </source>
</evidence>
<feature type="domain" description="Coenzyme Q-binding protein COQ10 START" evidence="8">
    <location>
        <begin position="120"/>
        <end position="208"/>
    </location>
</feature>
<evidence type="ECO:0000313" key="9">
    <source>
        <dbReference type="EMBL" id="CAF1302271.1"/>
    </source>
</evidence>
<dbReference type="HAMAP" id="MF_01139">
    <property type="entry name" value="ISPT"/>
    <property type="match status" value="1"/>
</dbReference>
<reference evidence="9" key="1">
    <citation type="submission" date="2021-02" db="EMBL/GenBank/DDBJ databases">
        <authorList>
            <person name="Nowell W R."/>
        </authorList>
    </citation>
    <scope>NUCLEOTIDE SEQUENCE</scope>
</reference>
<evidence type="ECO:0000256" key="5">
    <source>
        <dbReference type="ARBA" id="ARBA00022679"/>
    </source>
</evidence>
<dbReference type="InterPro" id="IPR001441">
    <property type="entry name" value="UPP_synth-like"/>
</dbReference>
<dbReference type="Gene3D" id="3.40.1180.10">
    <property type="entry name" value="Decaprenyl diphosphate synthase-like"/>
    <property type="match status" value="1"/>
</dbReference>
<dbReference type="InterPro" id="IPR036424">
    <property type="entry name" value="UPP_synth-like_sf"/>
</dbReference>
<dbReference type="NCBIfam" id="TIGR00055">
    <property type="entry name" value="uppS"/>
    <property type="match status" value="1"/>
</dbReference>
<comment type="similarity">
    <text evidence="2">Belongs to the COQ10 family.</text>
</comment>
<dbReference type="Proteomes" id="UP000681722">
    <property type="component" value="Unassembled WGS sequence"/>
</dbReference>
<evidence type="ECO:0000256" key="1">
    <source>
        <dbReference type="ARBA" id="ARBA00005432"/>
    </source>
</evidence>
<name>A0A815DSZ9_9BILA</name>
<keyword evidence="5" id="KW-0808">Transferase</keyword>
<comment type="catalytic activity">
    <reaction evidence="7">
        <text>n isopentenyl diphosphate + (2E,6E)-farnesyl diphosphate = a di-trans,poly-cis-polyprenyl diphosphate + n diphosphate</text>
        <dbReference type="Rhea" id="RHEA:53008"/>
        <dbReference type="Rhea" id="RHEA-COMP:19494"/>
        <dbReference type="ChEBI" id="CHEBI:33019"/>
        <dbReference type="ChEBI" id="CHEBI:128769"/>
        <dbReference type="ChEBI" id="CHEBI:136960"/>
        <dbReference type="ChEBI" id="CHEBI:175763"/>
        <dbReference type="EC" id="2.5.1.87"/>
    </reaction>
</comment>
<evidence type="ECO:0000259" key="8">
    <source>
        <dbReference type="Pfam" id="PF03364"/>
    </source>
</evidence>
<comment type="function">
    <text evidence="6">Required for the function of coenzyme Q in the respiratory chain. May serve as a chaperone or may be involved in the transport of Q6 from its site of synthesis to the catalytic sites of the respiratory complexes.</text>
</comment>
<accession>A0A815DSZ9</accession>
<keyword evidence="11" id="KW-1185">Reference proteome</keyword>
<comment type="similarity">
    <text evidence="1">Belongs to the UPP synthase family.</text>
</comment>
<dbReference type="CDD" id="cd07813">
    <property type="entry name" value="COQ10p_like"/>
    <property type="match status" value="1"/>
</dbReference>
<sequence>MTENGAKRKKRWKTQKQSEKFFGLSEVTKNTKKSPGVQQNLKKIDSLWNGAQITKVTKSAVSPFFYFYMFCNCRLLRRNRFVSIFRSNKERTLFGLGPKPPFPFPFAQKTQKYAEKRLLGYTPTELYDVVVDVKKYREFVPWCVKSDVLGLEYPGMFKARMEIGFPPVKESYNALVTYHKPTVVKSVCTEGKLFNHLTTEWKFLPGIETNPKSLHVNCVINMLSKSTPQYTWFQRFVCNMIRYGGTIPRHIAIVMDGNRRYARDKGVARSKGHLLGADKLFEVCQWCHDLGISELTVYAFSLENLKRSQDEIDTLMSIARNKLLEIEKSIDKIHEQQICIRVIGEIDLIQDDLQILIKKLMSQTKHYQRFILNVCFYYTSRDEITNVIKDLASGVEKNLLEINDIDDNLIVRCLSLSSTTLPDIFLRTSGEIRLSDFLLVQCRFSLWLFADVYWPAFNLWHLYWILIQYEMKSNVLTNVKQKCSDILNKFYLQDDEDTMHARKRVTRIENFLKSLENERYKKLEMVTIF</sequence>
<dbReference type="InterPro" id="IPR005031">
    <property type="entry name" value="COQ10_START"/>
</dbReference>
<dbReference type="EMBL" id="CAJNOQ010012536">
    <property type="protein sequence ID" value="CAF1302271.1"/>
    <property type="molecule type" value="Genomic_DNA"/>
</dbReference>
<dbReference type="Pfam" id="PF01255">
    <property type="entry name" value="Prenyltransf"/>
    <property type="match status" value="1"/>
</dbReference>
<dbReference type="EMBL" id="CAJOBC010038061">
    <property type="protein sequence ID" value="CAF4128593.1"/>
    <property type="molecule type" value="Genomic_DNA"/>
</dbReference>
<dbReference type="InterPro" id="IPR044996">
    <property type="entry name" value="COQ10-like"/>
</dbReference>
<protein>
    <recommendedName>
        <fullName evidence="4">ditrans,polycis-polyprenyl diphosphate synthase [(2E,6E)-farnesyldiphosphate specific]</fullName>
        <ecNumber evidence="4">2.5.1.87</ecNumber>
    </recommendedName>
</protein>
<evidence type="ECO:0000256" key="6">
    <source>
        <dbReference type="ARBA" id="ARBA00024947"/>
    </source>
</evidence>
<dbReference type="InterPro" id="IPR023393">
    <property type="entry name" value="START-like_dom_sf"/>
</dbReference>